<proteinExistence type="predicted"/>
<dbReference type="Proteomes" id="UP001054889">
    <property type="component" value="Unassembled WGS sequence"/>
</dbReference>
<dbReference type="EMBL" id="BQKI01000006">
    <property type="protein sequence ID" value="GJM96722.1"/>
    <property type="molecule type" value="Genomic_DNA"/>
</dbReference>
<keyword evidence="3" id="KW-1185">Reference proteome</keyword>
<feature type="domain" description="At1g61320/AtMIF1 LRR" evidence="1">
    <location>
        <begin position="29"/>
        <end position="283"/>
    </location>
</feature>
<evidence type="ECO:0000313" key="2">
    <source>
        <dbReference type="EMBL" id="GJM96722.1"/>
    </source>
</evidence>
<organism evidence="2 3">
    <name type="scientific">Eleusine coracana subsp. coracana</name>
    <dbReference type="NCBI Taxonomy" id="191504"/>
    <lineage>
        <taxon>Eukaryota</taxon>
        <taxon>Viridiplantae</taxon>
        <taxon>Streptophyta</taxon>
        <taxon>Embryophyta</taxon>
        <taxon>Tracheophyta</taxon>
        <taxon>Spermatophyta</taxon>
        <taxon>Magnoliopsida</taxon>
        <taxon>Liliopsida</taxon>
        <taxon>Poales</taxon>
        <taxon>Poaceae</taxon>
        <taxon>PACMAD clade</taxon>
        <taxon>Chloridoideae</taxon>
        <taxon>Cynodonteae</taxon>
        <taxon>Eleusininae</taxon>
        <taxon>Eleusine</taxon>
    </lineage>
</organism>
<dbReference type="Pfam" id="PF23622">
    <property type="entry name" value="LRR_At1g61320_AtMIF1"/>
    <property type="match status" value="1"/>
</dbReference>
<dbReference type="InterPro" id="IPR053772">
    <property type="entry name" value="At1g61320/At1g61330-like"/>
</dbReference>
<dbReference type="PANTHER" id="PTHR34145">
    <property type="entry name" value="OS02G0105600 PROTEIN"/>
    <property type="match status" value="1"/>
</dbReference>
<dbReference type="PANTHER" id="PTHR34145:SF7">
    <property type="entry name" value="F-BOX_LRR-REPEAT PROTEIN"/>
    <property type="match status" value="1"/>
</dbReference>
<reference evidence="2" key="1">
    <citation type="journal article" date="2018" name="DNA Res.">
        <title>Multiple hybrid de novo genome assembly of finger millet, an orphan allotetraploid crop.</title>
        <authorList>
            <person name="Hatakeyama M."/>
            <person name="Aluri S."/>
            <person name="Balachadran M.T."/>
            <person name="Sivarajan S.R."/>
            <person name="Patrignani A."/>
            <person name="Gruter S."/>
            <person name="Poveda L."/>
            <person name="Shimizu-Inatsugi R."/>
            <person name="Baeten J."/>
            <person name="Francoijs K.J."/>
            <person name="Nataraja K.N."/>
            <person name="Reddy Y.A.N."/>
            <person name="Phadnis S."/>
            <person name="Ravikumar R.L."/>
            <person name="Schlapbach R."/>
            <person name="Sreeman S.M."/>
            <person name="Shimizu K.K."/>
        </authorList>
    </citation>
    <scope>NUCLEOTIDE SEQUENCE</scope>
</reference>
<reference evidence="2" key="2">
    <citation type="submission" date="2021-12" db="EMBL/GenBank/DDBJ databases">
        <title>Resequencing data analysis of finger millet.</title>
        <authorList>
            <person name="Hatakeyama M."/>
            <person name="Aluri S."/>
            <person name="Balachadran M.T."/>
            <person name="Sivarajan S.R."/>
            <person name="Poveda L."/>
            <person name="Shimizu-Inatsugi R."/>
            <person name="Schlapbach R."/>
            <person name="Sreeman S.M."/>
            <person name="Shimizu K.K."/>
        </authorList>
    </citation>
    <scope>NUCLEOTIDE SEQUENCE</scope>
</reference>
<evidence type="ECO:0000313" key="3">
    <source>
        <dbReference type="Proteomes" id="UP001054889"/>
    </source>
</evidence>
<dbReference type="Gene3D" id="3.80.10.10">
    <property type="entry name" value="Ribonuclease Inhibitor"/>
    <property type="match status" value="1"/>
</dbReference>
<sequence>MFKDYNAKDSCYLDRWLQIAFAPGIEELTLKQLGYIEVISCGTLKVIESNAPNISSFYFIGDHRTSLSLGEMLQMKSLHLCFSGAVCYARVTLPSTMPNLETATIYSSSEMADTPMLHSRYLHLKNLSIALSAATFPATYDYFSLVSFLDACPSLKTLVLNISRITADMEHVSIFTDPSDLRQMQDQHHDKIKSVKILGFNSAKSLVELTCHIVENIMSLECLTLETNQSSLMCFVPEHKSKRCSPLPKGVLREAHQALLGIRTYIEPKVPSKVKLHIVETCSRCYAVEL</sequence>
<comment type="caution">
    <text evidence="2">The sequence shown here is derived from an EMBL/GenBank/DDBJ whole genome shotgun (WGS) entry which is preliminary data.</text>
</comment>
<gene>
    <name evidence="2" type="primary">ga13584</name>
    <name evidence="2" type="ORF">PR202_ga13584</name>
</gene>
<protein>
    <recommendedName>
        <fullName evidence="1">At1g61320/AtMIF1 LRR domain-containing protein</fullName>
    </recommendedName>
</protein>
<evidence type="ECO:0000259" key="1">
    <source>
        <dbReference type="Pfam" id="PF23622"/>
    </source>
</evidence>
<name>A0AAV5CF77_ELECO</name>
<dbReference type="AlphaFoldDB" id="A0AAV5CF77"/>
<dbReference type="InterPro" id="IPR032675">
    <property type="entry name" value="LRR_dom_sf"/>
</dbReference>
<dbReference type="InterPro" id="IPR055357">
    <property type="entry name" value="LRR_At1g61320_AtMIF1"/>
</dbReference>
<accession>A0AAV5CF77</accession>